<name>A0A382UW00_9ZZZZ</name>
<protein>
    <recommendedName>
        <fullName evidence="3">BatD protein</fullName>
    </recommendedName>
</protein>
<sequence length="262" mass="29900">MFKVYPDQPEFNQTVIGNQITGKKVFKFALVPLKPGAAKLPAFTFSYFDPAIKDYRQAQTHPIEINVQPSSSQETLNLVQSNSPGNVITKPEIEILAEDILPLHTKLDDFNNINTKIGISTVLEFTFPTIFFLICAFFIRQKKRLATDMAFYRSQKAYKTASQKLKSLTRSKNIDSKEFTSELSEILREYIGDKLNMKGKAITAAEVEYKLKQLDYQINQVNITRNLLEKCDTLQYAPEAFGNNRELLNETQGLIKILEKKS</sequence>
<evidence type="ECO:0000313" key="2">
    <source>
        <dbReference type="EMBL" id="SVD38442.1"/>
    </source>
</evidence>
<keyword evidence="1" id="KW-0472">Membrane</keyword>
<dbReference type="EMBL" id="UINC01147241">
    <property type="protein sequence ID" value="SVD38442.1"/>
    <property type="molecule type" value="Genomic_DNA"/>
</dbReference>
<accession>A0A382UW00</accession>
<gene>
    <name evidence="2" type="ORF">METZ01_LOCUS391296</name>
</gene>
<keyword evidence="1" id="KW-1133">Transmembrane helix</keyword>
<dbReference type="Pfam" id="PF13584">
    <property type="entry name" value="BatD"/>
    <property type="match status" value="1"/>
</dbReference>
<proteinExistence type="predicted"/>
<dbReference type="InterPro" id="IPR025738">
    <property type="entry name" value="BatD"/>
</dbReference>
<organism evidence="2">
    <name type="scientific">marine metagenome</name>
    <dbReference type="NCBI Taxonomy" id="408172"/>
    <lineage>
        <taxon>unclassified sequences</taxon>
        <taxon>metagenomes</taxon>
        <taxon>ecological metagenomes</taxon>
    </lineage>
</organism>
<evidence type="ECO:0000256" key="1">
    <source>
        <dbReference type="SAM" id="Phobius"/>
    </source>
</evidence>
<dbReference type="AlphaFoldDB" id="A0A382UW00"/>
<keyword evidence="1" id="KW-0812">Transmembrane</keyword>
<feature type="transmembrane region" description="Helical" evidence="1">
    <location>
        <begin position="117"/>
        <end position="139"/>
    </location>
</feature>
<dbReference type="PANTHER" id="PTHR40940:SF2">
    <property type="entry name" value="BATD"/>
    <property type="match status" value="1"/>
</dbReference>
<dbReference type="PANTHER" id="PTHR40940">
    <property type="entry name" value="PROTEIN BATD-RELATED"/>
    <property type="match status" value="1"/>
</dbReference>
<evidence type="ECO:0008006" key="3">
    <source>
        <dbReference type="Google" id="ProtNLM"/>
    </source>
</evidence>
<reference evidence="2" key="1">
    <citation type="submission" date="2018-05" db="EMBL/GenBank/DDBJ databases">
        <authorList>
            <person name="Lanie J.A."/>
            <person name="Ng W.-L."/>
            <person name="Kazmierczak K.M."/>
            <person name="Andrzejewski T.M."/>
            <person name="Davidsen T.M."/>
            <person name="Wayne K.J."/>
            <person name="Tettelin H."/>
            <person name="Glass J.I."/>
            <person name="Rusch D."/>
            <person name="Podicherti R."/>
            <person name="Tsui H.-C.T."/>
            <person name="Winkler M.E."/>
        </authorList>
    </citation>
    <scope>NUCLEOTIDE SEQUENCE</scope>
</reference>